<proteinExistence type="predicted"/>
<evidence type="ECO:0000256" key="1">
    <source>
        <dbReference type="SAM" id="Phobius"/>
    </source>
</evidence>
<keyword evidence="1" id="KW-0812">Transmembrane</keyword>
<gene>
    <name evidence="2" type="primary">DPP10</name>
    <name evidence="2" type="ORF">KIN20_006373</name>
</gene>
<dbReference type="Gene3D" id="2.140.10.30">
    <property type="entry name" value="Dipeptidylpeptidase IV, N-terminal domain"/>
    <property type="match status" value="1"/>
</dbReference>
<accession>A0AAD5QJA9</accession>
<keyword evidence="1" id="KW-1133">Transmembrane helix</keyword>
<keyword evidence="1" id="KW-0472">Membrane</keyword>
<dbReference type="EMBL" id="JAHQIW010000891">
    <property type="protein sequence ID" value="KAJ1350560.1"/>
    <property type="molecule type" value="Genomic_DNA"/>
</dbReference>
<dbReference type="AlphaFoldDB" id="A0AAD5QJA9"/>
<evidence type="ECO:0000313" key="2">
    <source>
        <dbReference type="EMBL" id="KAJ1350560.1"/>
    </source>
</evidence>
<sequence length="150" mass="17333">MTQKHQEFDIVDPQKRDWKGIVIALIAIMFICLLIVLAVLIFAPMSLTVRDSRTPIKLSNMSKLRSSIYDVRWSGTDSIIFEDVNKGVLLLNIDTMKTDVLIESRITAAYSQYIPSADLRYFALLHQTTYQVSHKFNRTYWISIANREMS</sequence>
<keyword evidence="3" id="KW-1185">Reference proteome</keyword>
<organism evidence="2 3">
    <name type="scientific">Parelaphostrongylus tenuis</name>
    <name type="common">Meningeal worm</name>
    <dbReference type="NCBI Taxonomy" id="148309"/>
    <lineage>
        <taxon>Eukaryota</taxon>
        <taxon>Metazoa</taxon>
        <taxon>Ecdysozoa</taxon>
        <taxon>Nematoda</taxon>
        <taxon>Chromadorea</taxon>
        <taxon>Rhabditida</taxon>
        <taxon>Rhabditina</taxon>
        <taxon>Rhabditomorpha</taxon>
        <taxon>Strongyloidea</taxon>
        <taxon>Metastrongylidae</taxon>
        <taxon>Parelaphostrongylus</taxon>
    </lineage>
</organism>
<name>A0AAD5QJA9_PARTN</name>
<feature type="transmembrane region" description="Helical" evidence="1">
    <location>
        <begin position="20"/>
        <end position="43"/>
    </location>
</feature>
<dbReference type="Proteomes" id="UP001196413">
    <property type="component" value="Unassembled WGS sequence"/>
</dbReference>
<protein>
    <submittedName>
        <fullName evidence="2">Inactive dipeptidyl peptidase 10</fullName>
    </submittedName>
</protein>
<reference evidence="2" key="1">
    <citation type="submission" date="2021-06" db="EMBL/GenBank/DDBJ databases">
        <title>Parelaphostrongylus tenuis whole genome reference sequence.</title>
        <authorList>
            <person name="Garwood T.J."/>
            <person name="Larsen P.A."/>
            <person name="Fountain-Jones N.M."/>
            <person name="Garbe J.R."/>
            <person name="Macchietto M.G."/>
            <person name="Kania S.A."/>
            <person name="Gerhold R.W."/>
            <person name="Richards J.E."/>
            <person name="Wolf T.M."/>
        </authorList>
    </citation>
    <scope>NUCLEOTIDE SEQUENCE</scope>
    <source>
        <strain evidence="2">MNPRO001-30</strain>
        <tissue evidence="2">Meninges</tissue>
    </source>
</reference>
<evidence type="ECO:0000313" key="3">
    <source>
        <dbReference type="Proteomes" id="UP001196413"/>
    </source>
</evidence>
<comment type="caution">
    <text evidence="2">The sequence shown here is derived from an EMBL/GenBank/DDBJ whole genome shotgun (WGS) entry which is preliminary data.</text>
</comment>